<dbReference type="InterPro" id="IPR036085">
    <property type="entry name" value="PAZ_dom_sf"/>
</dbReference>
<dbReference type="SUPFAM" id="SSF53098">
    <property type="entry name" value="Ribonuclease H-like"/>
    <property type="match status" value="1"/>
</dbReference>
<dbReference type="HOGENOM" id="CLU_310185_0_0_1"/>
<dbReference type="STRING" id="135651.G0NIZ3"/>
<dbReference type="Pfam" id="PF02170">
    <property type="entry name" value="PAZ"/>
    <property type="match status" value="1"/>
</dbReference>
<dbReference type="SMART" id="SM00949">
    <property type="entry name" value="PAZ"/>
    <property type="match status" value="1"/>
</dbReference>
<dbReference type="Pfam" id="PF02171">
    <property type="entry name" value="Piwi"/>
    <property type="match status" value="1"/>
</dbReference>
<evidence type="ECO:0000313" key="5">
    <source>
        <dbReference type="Proteomes" id="UP000008068"/>
    </source>
</evidence>
<dbReference type="AlphaFoldDB" id="G0NIZ3"/>
<organism evidence="5">
    <name type="scientific">Caenorhabditis brenneri</name>
    <name type="common">Nematode worm</name>
    <dbReference type="NCBI Taxonomy" id="135651"/>
    <lineage>
        <taxon>Eukaryota</taxon>
        <taxon>Metazoa</taxon>
        <taxon>Ecdysozoa</taxon>
        <taxon>Nematoda</taxon>
        <taxon>Chromadorea</taxon>
        <taxon>Rhabditida</taxon>
        <taxon>Rhabditina</taxon>
        <taxon>Rhabditomorpha</taxon>
        <taxon>Rhabditoidea</taxon>
        <taxon>Rhabditidae</taxon>
        <taxon>Peloderinae</taxon>
        <taxon>Caenorhabditis</taxon>
    </lineage>
</organism>
<dbReference type="PROSITE" id="PS50822">
    <property type="entry name" value="PIWI"/>
    <property type="match status" value="1"/>
</dbReference>
<reference evidence="5" key="1">
    <citation type="submission" date="2011-07" db="EMBL/GenBank/DDBJ databases">
        <authorList>
            <consortium name="Caenorhabditis brenneri Sequencing and Analysis Consortium"/>
            <person name="Wilson R.K."/>
        </authorList>
    </citation>
    <scope>NUCLEOTIDE SEQUENCE [LARGE SCALE GENOMIC DNA]</scope>
    <source>
        <strain evidence="5">PB2801</strain>
    </source>
</reference>
<name>G0NIZ3_CAEBE</name>
<accession>G0NIZ3</accession>
<dbReference type="Gene3D" id="3.30.420.10">
    <property type="entry name" value="Ribonuclease H-like superfamily/Ribonuclease H"/>
    <property type="match status" value="1"/>
</dbReference>
<dbReference type="OrthoDB" id="5868801at2759"/>
<protein>
    <recommendedName>
        <fullName evidence="6">Piwi domain-containing protein</fullName>
    </recommendedName>
</protein>
<sequence length="860" mass="97788">MATPKTFPEPSDPGKSGVEFPIKTNVFGLKISKHVEVYQYVVHMKAQLCVEKDVVFTKKAKDDFLVLDRHQKCCEIFAHATQEFSDFFNRDSLIYDGQSILFSTQDLFIGAWNSDERKKFFEIDPNQLSHPDLLKLPSPILMTIEAITDETCAEQTYKQLLELSLNQNWSKSISFEKGKLFFVDPIQEGYSGSDCADVGDGKYMIPGIRKKIQMIEGLARRGNENPALVIDALKVPFHKEQAVIKKISEILHKYDVTNGLTQAELDKCTPVIKGVSCYSTYSGRVRHHRIEGICQLGAVAAKFQMKNGKKYTVMRYFEQKYKIKLKYPDANLLICKDHGDKNFYPMELMTISKNQRVTIAQQTSQQMHRTTKESAMLPEVRQRLTMIGKRAANINSQNPILARLGVSVNLEPLTTTARKLESSKIIFHDQSIMASSGRFRFSEFIRPAESPSVWAIYAVGNTETRFSDYVFQHFQSSFLNLTQSKYMMTCRPTEARWIQEEEVEFYLETAAKHDCRFVLMITDDHLPHLHDKYKLFERNSQMIVQNIKMSTVVSIVLHRKQLTMENILYKTNVKLGGTNYTVALEKMKNALVIGVGFSKPRQFSHGPLNPLVVGFSSNAKAEQEFTGDFVLSVAGQDVISSIEEIVSRCLEQFKMNRNRLPKKILVYRSGSSNGSQGSIISQEIPLARAAMEDGIKLIYVMVSKDHTFRFFKPSQCSSLSSRVRAEDVNIPSGIVMDTVVTHPECKQFFLNSHITLQGTAKTPLYTVLADDCDAKLDTLERITYHLCHTHQIVGMTTSLPTPLFVANEYAKRGGNLFMERCKQEVMNIPEEQTENQVLEKITDEICYKNAGGLCERRINA</sequence>
<evidence type="ECO:0000313" key="4">
    <source>
        <dbReference type="EMBL" id="EGT32128.1"/>
    </source>
</evidence>
<dbReference type="InterPro" id="IPR012337">
    <property type="entry name" value="RNaseH-like_sf"/>
</dbReference>
<proteinExistence type="inferred from homology"/>
<dbReference type="eggNOG" id="KOG1041">
    <property type="taxonomic scope" value="Eukaryota"/>
</dbReference>
<dbReference type="PANTHER" id="PTHR22891">
    <property type="entry name" value="EUKARYOTIC TRANSLATION INITIATION FACTOR 2C"/>
    <property type="match status" value="1"/>
</dbReference>
<dbReference type="Proteomes" id="UP000008068">
    <property type="component" value="Unassembled WGS sequence"/>
</dbReference>
<feature type="domain" description="PAZ" evidence="2">
    <location>
        <begin position="246"/>
        <end position="353"/>
    </location>
</feature>
<dbReference type="EMBL" id="GL379893">
    <property type="protein sequence ID" value="EGT32128.1"/>
    <property type="molecule type" value="Genomic_DNA"/>
</dbReference>
<dbReference type="Gene3D" id="2.170.260.10">
    <property type="entry name" value="paz domain"/>
    <property type="match status" value="1"/>
</dbReference>
<dbReference type="Gene3D" id="3.40.50.2300">
    <property type="match status" value="1"/>
</dbReference>
<evidence type="ECO:0000259" key="3">
    <source>
        <dbReference type="PROSITE" id="PS50822"/>
    </source>
</evidence>
<gene>
    <name evidence="4" type="ORF">CAEBREN_01216</name>
</gene>
<dbReference type="InterPro" id="IPR003165">
    <property type="entry name" value="Piwi"/>
</dbReference>
<evidence type="ECO:0000259" key="2">
    <source>
        <dbReference type="PROSITE" id="PS50821"/>
    </source>
</evidence>
<comment type="similarity">
    <text evidence="1">Belongs to the argonaute family.</text>
</comment>
<dbReference type="PROSITE" id="PS50821">
    <property type="entry name" value="PAZ"/>
    <property type="match status" value="1"/>
</dbReference>
<dbReference type="InterPro" id="IPR036397">
    <property type="entry name" value="RNaseH_sf"/>
</dbReference>
<dbReference type="GO" id="GO:0003723">
    <property type="term" value="F:RNA binding"/>
    <property type="evidence" value="ECO:0007669"/>
    <property type="project" value="InterPro"/>
</dbReference>
<feature type="domain" description="Piwi" evidence="3">
    <location>
        <begin position="517"/>
        <end position="818"/>
    </location>
</feature>
<dbReference type="InParanoid" id="G0NIZ3"/>
<dbReference type="SUPFAM" id="SSF101690">
    <property type="entry name" value="PAZ domain"/>
    <property type="match status" value="1"/>
</dbReference>
<dbReference type="CDD" id="cd02846">
    <property type="entry name" value="PAZ_argonaute_like"/>
    <property type="match status" value="1"/>
</dbReference>
<keyword evidence="5" id="KW-1185">Reference proteome</keyword>
<dbReference type="SMART" id="SM00950">
    <property type="entry name" value="Piwi"/>
    <property type="match status" value="1"/>
</dbReference>
<evidence type="ECO:0000256" key="1">
    <source>
        <dbReference type="RuleBase" id="RU361178"/>
    </source>
</evidence>
<evidence type="ECO:0008006" key="6">
    <source>
        <dbReference type="Google" id="ProtNLM"/>
    </source>
</evidence>
<dbReference type="InterPro" id="IPR003100">
    <property type="entry name" value="PAZ_dom"/>
</dbReference>